<sequence length="284" mass="31683">MQERIELSTGGRLDLFLLSKLNQHYPLKKRGFVMVIPGGGYRFTSDREAEAIALWFNSLGLNSGVLRYRTDAALDNIVQHALVEAAEALRLIRQQTQAWSLDTACIGVCGFSAGGHIALQLATKKCALAKSVLHIGEVEDFQVDFAICGYPLVYYSQTLIENQARFEEKSQSLLNQRYFGSEEPSEAVIAAANPIHYLSEETPPLFLWHTAEDEVVDVQQTLDLAMAARAYGIPIEVHIFEKGVHGLALANEVTALHAEDIEPTVAEWTTLCANWLRRRILRDK</sequence>
<gene>
    <name evidence="3" type="ORF">A5886_000995</name>
</gene>
<dbReference type="STRING" id="1834191.A5886_000995"/>
<dbReference type="PANTHER" id="PTHR48081:SF6">
    <property type="entry name" value="PEPTIDASE S9 PROLYL OLIGOPEPTIDASE CATALYTIC DOMAIN-CONTAINING PROTEIN"/>
    <property type="match status" value="1"/>
</dbReference>
<evidence type="ECO:0000313" key="3">
    <source>
        <dbReference type="EMBL" id="OTN75919.1"/>
    </source>
</evidence>
<dbReference type="PANTHER" id="PTHR48081">
    <property type="entry name" value="AB HYDROLASE SUPERFAMILY PROTEIN C4A8.06C"/>
    <property type="match status" value="1"/>
</dbReference>
<dbReference type="GO" id="GO:0016787">
    <property type="term" value="F:hydrolase activity"/>
    <property type="evidence" value="ECO:0007669"/>
    <property type="project" value="UniProtKB-KW"/>
</dbReference>
<evidence type="ECO:0000313" key="4">
    <source>
        <dbReference type="Proteomes" id="UP000195043"/>
    </source>
</evidence>
<comment type="caution">
    <text evidence="3">The sequence shown here is derived from an EMBL/GenBank/DDBJ whole genome shotgun (WGS) entry which is preliminary data.</text>
</comment>
<feature type="domain" description="BD-FAE-like" evidence="2">
    <location>
        <begin position="32"/>
        <end position="225"/>
    </location>
</feature>
<keyword evidence="1" id="KW-0378">Hydrolase</keyword>
<protein>
    <recommendedName>
        <fullName evidence="2">BD-FAE-like domain-containing protein</fullName>
    </recommendedName>
</protein>
<dbReference type="InterPro" id="IPR050300">
    <property type="entry name" value="GDXG_lipolytic_enzyme"/>
</dbReference>
<dbReference type="Proteomes" id="UP000195043">
    <property type="component" value="Unassembled WGS sequence"/>
</dbReference>
<dbReference type="InterPro" id="IPR029058">
    <property type="entry name" value="AB_hydrolase_fold"/>
</dbReference>
<evidence type="ECO:0000256" key="1">
    <source>
        <dbReference type="ARBA" id="ARBA00022801"/>
    </source>
</evidence>
<reference evidence="3 4" key="1">
    <citation type="submission" date="2017-05" db="EMBL/GenBank/DDBJ databases">
        <title>The Genome Sequence of Enterococcus sp. 8G7_MSG3316.</title>
        <authorList>
            <consortium name="The Broad Institute Genomics Platform"/>
            <consortium name="The Broad Institute Genomic Center for Infectious Diseases"/>
            <person name="Earl A."/>
            <person name="Manson A."/>
            <person name="Schwartman J."/>
            <person name="Gilmore M."/>
            <person name="Abouelleil A."/>
            <person name="Cao P."/>
            <person name="Chapman S."/>
            <person name="Cusick C."/>
            <person name="Shea T."/>
            <person name="Young S."/>
            <person name="Neafsey D."/>
            <person name="Nusbaum C."/>
            <person name="Birren B."/>
        </authorList>
    </citation>
    <scope>NUCLEOTIDE SEQUENCE [LARGE SCALE GENOMIC DNA]</scope>
    <source>
        <strain evidence="3 4">8G7_MSG3316</strain>
    </source>
</reference>
<dbReference type="SUPFAM" id="SSF53474">
    <property type="entry name" value="alpha/beta-Hydrolases"/>
    <property type="match status" value="1"/>
</dbReference>
<dbReference type="RefSeq" id="WP_086273930.1">
    <property type="nucleotide sequence ID" value="NZ_NGKU01000001.1"/>
</dbReference>
<dbReference type="Gene3D" id="3.40.50.1820">
    <property type="entry name" value="alpha/beta hydrolase"/>
    <property type="match status" value="1"/>
</dbReference>
<dbReference type="OrthoDB" id="9794725at2"/>
<dbReference type="AlphaFoldDB" id="A0A242A4S6"/>
<keyword evidence="4" id="KW-1185">Reference proteome</keyword>
<evidence type="ECO:0000259" key="2">
    <source>
        <dbReference type="Pfam" id="PF20434"/>
    </source>
</evidence>
<dbReference type="EMBL" id="NGKU01000001">
    <property type="protein sequence ID" value="OTN75919.1"/>
    <property type="molecule type" value="Genomic_DNA"/>
</dbReference>
<accession>A0A242A4S6</accession>
<organism evidence="3 4">
    <name type="scientific">Candidatus Enterococcus testudinis</name>
    <dbReference type="NCBI Taxonomy" id="1834191"/>
    <lineage>
        <taxon>Bacteria</taxon>
        <taxon>Bacillati</taxon>
        <taxon>Bacillota</taxon>
        <taxon>Bacilli</taxon>
        <taxon>Lactobacillales</taxon>
        <taxon>Enterococcaceae</taxon>
        <taxon>Enterococcus</taxon>
    </lineage>
</organism>
<dbReference type="InterPro" id="IPR049492">
    <property type="entry name" value="BD-FAE-like_dom"/>
</dbReference>
<name>A0A242A4S6_9ENTE</name>
<dbReference type="Pfam" id="PF20434">
    <property type="entry name" value="BD-FAE"/>
    <property type="match status" value="1"/>
</dbReference>
<proteinExistence type="predicted"/>